<feature type="domain" description="Chromosomal replication initiator DnaA C-terminal" evidence="9">
    <location>
        <begin position="373"/>
        <end position="442"/>
    </location>
</feature>
<evidence type="ECO:0000256" key="5">
    <source>
        <dbReference type="ARBA" id="ARBA00022840"/>
    </source>
</evidence>
<proteinExistence type="inferred from homology"/>
<dbReference type="GO" id="GO:0005524">
    <property type="term" value="F:ATP binding"/>
    <property type="evidence" value="ECO:0007669"/>
    <property type="project" value="UniProtKB-KW"/>
</dbReference>
<dbReference type="NCBIfam" id="NF010686">
    <property type="entry name" value="PRK14086.1"/>
    <property type="match status" value="1"/>
</dbReference>
<dbReference type="HAMAP" id="MF_00377">
    <property type="entry name" value="DnaA_bact"/>
    <property type="match status" value="1"/>
</dbReference>
<dbReference type="Gene3D" id="3.40.50.300">
    <property type="entry name" value="P-loop containing nucleotide triphosphate hydrolases"/>
    <property type="match status" value="1"/>
</dbReference>
<dbReference type="InterPro" id="IPR020591">
    <property type="entry name" value="Chromosome_initiator_DnaA-like"/>
</dbReference>
<evidence type="ECO:0000313" key="10">
    <source>
        <dbReference type="EMBL" id="CAB4998338.1"/>
    </source>
</evidence>
<dbReference type="SMART" id="SM00382">
    <property type="entry name" value="AAA"/>
    <property type="match status" value="1"/>
</dbReference>
<protein>
    <submittedName>
        <fullName evidence="10">Unannotated protein</fullName>
    </submittedName>
</protein>
<evidence type="ECO:0000256" key="4">
    <source>
        <dbReference type="ARBA" id="ARBA00022741"/>
    </source>
</evidence>
<evidence type="ECO:0000259" key="9">
    <source>
        <dbReference type="SMART" id="SM00760"/>
    </source>
</evidence>
<keyword evidence="7" id="KW-0238">DNA-binding</keyword>
<dbReference type="GO" id="GO:0008289">
    <property type="term" value="F:lipid binding"/>
    <property type="evidence" value="ECO:0007669"/>
    <property type="project" value="UniProtKB-KW"/>
</dbReference>
<dbReference type="InterPro" id="IPR027417">
    <property type="entry name" value="P-loop_NTPase"/>
</dbReference>
<dbReference type="NCBIfam" id="TIGR00362">
    <property type="entry name" value="DnaA"/>
    <property type="match status" value="1"/>
</dbReference>
<evidence type="ECO:0000256" key="7">
    <source>
        <dbReference type="ARBA" id="ARBA00023125"/>
    </source>
</evidence>
<dbReference type="GO" id="GO:0005886">
    <property type="term" value="C:plasma membrane"/>
    <property type="evidence" value="ECO:0007669"/>
    <property type="project" value="TreeGrafter"/>
</dbReference>
<dbReference type="FunFam" id="1.10.1750.10:FF:000002">
    <property type="entry name" value="Chromosomal replication initiator protein DnaA"/>
    <property type="match status" value="1"/>
</dbReference>
<reference evidence="10" key="1">
    <citation type="submission" date="2020-05" db="EMBL/GenBank/DDBJ databases">
        <authorList>
            <person name="Chiriac C."/>
            <person name="Salcher M."/>
            <person name="Ghai R."/>
            <person name="Kavagutti S V."/>
        </authorList>
    </citation>
    <scope>NUCLEOTIDE SEQUENCE</scope>
</reference>
<evidence type="ECO:0000256" key="6">
    <source>
        <dbReference type="ARBA" id="ARBA00023121"/>
    </source>
</evidence>
<dbReference type="CDD" id="cd00009">
    <property type="entry name" value="AAA"/>
    <property type="match status" value="1"/>
</dbReference>
<dbReference type="GO" id="GO:0003688">
    <property type="term" value="F:DNA replication origin binding"/>
    <property type="evidence" value="ECO:0007669"/>
    <property type="project" value="InterPro"/>
</dbReference>
<dbReference type="InterPro" id="IPR003593">
    <property type="entry name" value="AAA+_ATPase"/>
</dbReference>
<organism evidence="10">
    <name type="scientific">freshwater metagenome</name>
    <dbReference type="NCBI Taxonomy" id="449393"/>
    <lineage>
        <taxon>unclassified sequences</taxon>
        <taxon>metagenomes</taxon>
        <taxon>ecological metagenomes</taxon>
    </lineage>
</organism>
<dbReference type="AlphaFoldDB" id="A0A6J7P058"/>
<dbReference type="Gene3D" id="1.10.1750.10">
    <property type="match status" value="1"/>
</dbReference>
<evidence type="ECO:0000256" key="2">
    <source>
        <dbReference type="ARBA" id="ARBA00022490"/>
    </source>
</evidence>
<dbReference type="Pfam" id="PF00308">
    <property type="entry name" value="Bac_DnaA"/>
    <property type="match status" value="1"/>
</dbReference>
<dbReference type="Gene3D" id="3.30.300.180">
    <property type="match status" value="1"/>
</dbReference>
<comment type="similarity">
    <text evidence="1">Belongs to the DnaA family.</text>
</comment>
<dbReference type="SUPFAM" id="SSF48295">
    <property type="entry name" value="TrpR-like"/>
    <property type="match status" value="1"/>
</dbReference>
<dbReference type="InterPro" id="IPR013317">
    <property type="entry name" value="DnaA_dom"/>
</dbReference>
<keyword evidence="2" id="KW-0963">Cytoplasm</keyword>
<accession>A0A6J7P058</accession>
<dbReference type="EMBL" id="CAFBPE010000003">
    <property type="protein sequence ID" value="CAB4998338.1"/>
    <property type="molecule type" value="Genomic_DNA"/>
</dbReference>
<dbReference type="SUPFAM" id="SSF52540">
    <property type="entry name" value="P-loop containing nucleoside triphosphate hydrolases"/>
    <property type="match status" value="1"/>
</dbReference>
<dbReference type="PROSITE" id="PS01008">
    <property type="entry name" value="DNAA"/>
    <property type="match status" value="1"/>
</dbReference>
<dbReference type="CDD" id="cd06571">
    <property type="entry name" value="Bac_DnaA_C"/>
    <property type="match status" value="1"/>
</dbReference>
<evidence type="ECO:0000259" key="8">
    <source>
        <dbReference type="SMART" id="SM00382"/>
    </source>
</evidence>
<keyword evidence="4" id="KW-0547">Nucleotide-binding</keyword>
<dbReference type="FunFam" id="1.10.8.60:FF:000003">
    <property type="entry name" value="Chromosomal replication initiator protein DnaA"/>
    <property type="match status" value="1"/>
</dbReference>
<dbReference type="Gene3D" id="1.10.8.60">
    <property type="match status" value="1"/>
</dbReference>
<dbReference type="InterPro" id="IPR010921">
    <property type="entry name" value="Trp_repressor/repl_initiator"/>
</dbReference>
<name>A0A6J7P058_9ZZZZ</name>
<feature type="domain" description="AAA+ ATPase" evidence="8">
    <location>
        <begin position="161"/>
        <end position="289"/>
    </location>
</feature>
<dbReference type="PANTHER" id="PTHR30050">
    <property type="entry name" value="CHROMOSOMAL REPLICATION INITIATOR PROTEIN DNAA"/>
    <property type="match status" value="1"/>
</dbReference>
<dbReference type="Pfam" id="PF08299">
    <property type="entry name" value="Bac_DnaA_C"/>
    <property type="match status" value="1"/>
</dbReference>
<dbReference type="FunFam" id="3.40.50.300:FF:000150">
    <property type="entry name" value="Chromosomal replication initiator protein DnaA"/>
    <property type="match status" value="1"/>
</dbReference>
<keyword evidence="5" id="KW-0067">ATP-binding</keyword>
<dbReference type="InterPro" id="IPR001957">
    <property type="entry name" value="Chromosome_initiator_DnaA"/>
</dbReference>
<evidence type="ECO:0000256" key="1">
    <source>
        <dbReference type="ARBA" id="ARBA00006583"/>
    </source>
</evidence>
<dbReference type="InterPro" id="IPR018312">
    <property type="entry name" value="Chromosome_initiator_DnaA_CS"/>
</dbReference>
<dbReference type="GO" id="GO:0006275">
    <property type="term" value="P:regulation of DNA replication"/>
    <property type="evidence" value="ECO:0007669"/>
    <property type="project" value="InterPro"/>
</dbReference>
<keyword evidence="6" id="KW-0446">Lipid-binding</keyword>
<dbReference type="InterPro" id="IPR013159">
    <property type="entry name" value="DnaA_C"/>
</dbReference>
<dbReference type="SMART" id="SM00760">
    <property type="entry name" value="Bac_DnaA_C"/>
    <property type="match status" value="1"/>
</dbReference>
<dbReference type="InterPro" id="IPR038454">
    <property type="entry name" value="DnaA_N_sf"/>
</dbReference>
<keyword evidence="3" id="KW-0235">DNA replication</keyword>
<sequence>MDVKEIELSALWGRVIEEVAADAPQHRAFLQLSKPLGLLHNNDQTTLLVATPNLFAKDVLESRLRTAVSDVLTRELGEKTNIAVTVDETLESAPTPPAEIDIEFVVPKSGTGRDDAPSQNTPVSELSQLNPRYTFEKFVVGSSNRFAHAAAVAVAEAPAKAYNPLFIYGESGLGKTHLLHAIGAYAKELYGHVRVRYVSSEEFTNDFINSIRDDKASAFQRRYRDLDILIVDDIQFLENKERTQEEFFHTFNTLYNANKQIVISSDRPPKQLTTLEDRLRSRFEWGLITDIQPPELETRIAILRKKAAQDKLNAPDDVLEYIASKISTNIRELEGALIRVTAFASLNRQSVDLSLAEIVLKDLIPNEGNPEITGATIMAQTAVYFSLTIDDLCGTSRSRVLVNARQIAMYLCRELTELSLPKIGQTFGGRDHTTVMHADRKIRQLMAERRSIYNQVTELTNRIKQQAR</sequence>
<evidence type="ECO:0000256" key="3">
    <source>
        <dbReference type="ARBA" id="ARBA00022705"/>
    </source>
</evidence>
<dbReference type="GO" id="GO:0006270">
    <property type="term" value="P:DNA replication initiation"/>
    <property type="evidence" value="ECO:0007669"/>
    <property type="project" value="InterPro"/>
</dbReference>
<dbReference type="PANTHER" id="PTHR30050:SF2">
    <property type="entry name" value="CHROMOSOMAL REPLICATION INITIATOR PROTEIN DNAA"/>
    <property type="match status" value="1"/>
</dbReference>
<gene>
    <name evidence="10" type="ORF">UFOPK4065_00083</name>
</gene>
<dbReference type="PRINTS" id="PR00051">
    <property type="entry name" value="DNAA"/>
</dbReference>